<keyword evidence="1" id="KW-0472">Membrane</keyword>
<dbReference type="OrthoDB" id="4722315at2"/>
<dbReference type="RefSeq" id="WP_121679115.1">
    <property type="nucleotide sequence ID" value="NZ_RCVZ01000002.1"/>
</dbReference>
<evidence type="ECO:0000313" key="2">
    <source>
        <dbReference type="EMBL" id="RLQ97165.1"/>
    </source>
</evidence>
<accession>A0A3L7K3F1</accession>
<dbReference type="InterPro" id="IPR010773">
    <property type="entry name" value="Mycophage_PG1_Gp7"/>
</dbReference>
<gene>
    <name evidence="2" type="ORF">D9X91_03155</name>
</gene>
<reference evidence="2 3" key="1">
    <citation type="submission" date="2018-10" db="EMBL/GenBank/DDBJ databases">
        <title>Falsibacillus sp. genome draft.</title>
        <authorList>
            <person name="Shi S."/>
        </authorList>
    </citation>
    <scope>NUCLEOTIDE SEQUENCE [LARGE SCALE GENOMIC DNA]</scope>
    <source>
        <strain evidence="2 3">GY 10110</strain>
    </source>
</reference>
<organism evidence="2 3">
    <name type="scientific">Falsibacillus albus</name>
    <dbReference type="NCBI Taxonomy" id="2478915"/>
    <lineage>
        <taxon>Bacteria</taxon>
        <taxon>Bacillati</taxon>
        <taxon>Bacillota</taxon>
        <taxon>Bacilli</taxon>
        <taxon>Bacillales</taxon>
        <taxon>Bacillaceae</taxon>
        <taxon>Falsibacillus</taxon>
    </lineage>
</organism>
<keyword evidence="1" id="KW-0812">Transmembrane</keyword>
<comment type="caution">
    <text evidence="2">The sequence shown here is derived from an EMBL/GenBank/DDBJ whole genome shotgun (WGS) entry which is preliminary data.</text>
</comment>
<feature type="transmembrane region" description="Helical" evidence="1">
    <location>
        <begin position="6"/>
        <end position="24"/>
    </location>
</feature>
<dbReference type="EMBL" id="RCVZ01000002">
    <property type="protein sequence ID" value="RLQ97165.1"/>
    <property type="molecule type" value="Genomic_DNA"/>
</dbReference>
<sequence>MHLTLLQFIILSFASFRLTHLLVFDKITSFIRAPFFEEFMEKDENGKEELYIMPKQSGVRGWIGELLSCYWCTGIWMAIFLFLFAKYVPYIADPVILILAVAGVGAFIESIIQKLVNE</sequence>
<protein>
    <submittedName>
        <fullName evidence="2">DUF1360 domain-containing protein</fullName>
    </submittedName>
</protein>
<dbReference type="Pfam" id="PF07098">
    <property type="entry name" value="DUF1360"/>
    <property type="match status" value="1"/>
</dbReference>
<dbReference type="AlphaFoldDB" id="A0A3L7K3F1"/>
<keyword evidence="3" id="KW-1185">Reference proteome</keyword>
<name>A0A3L7K3F1_9BACI</name>
<keyword evidence="1" id="KW-1133">Transmembrane helix</keyword>
<dbReference type="Proteomes" id="UP000276770">
    <property type="component" value="Unassembled WGS sequence"/>
</dbReference>
<feature type="transmembrane region" description="Helical" evidence="1">
    <location>
        <begin position="62"/>
        <end position="85"/>
    </location>
</feature>
<feature type="transmembrane region" description="Helical" evidence="1">
    <location>
        <begin position="91"/>
        <end position="112"/>
    </location>
</feature>
<evidence type="ECO:0000256" key="1">
    <source>
        <dbReference type="SAM" id="Phobius"/>
    </source>
</evidence>
<evidence type="ECO:0000313" key="3">
    <source>
        <dbReference type="Proteomes" id="UP000276770"/>
    </source>
</evidence>
<proteinExistence type="predicted"/>